<evidence type="ECO:0000313" key="2">
    <source>
        <dbReference type="Proteomes" id="UP001178508"/>
    </source>
</evidence>
<keyword evidence="2" id="KW-1185">Reference proteome</keyword>
<name>A0AAV1F2X4_XYRNO</name>
<protein>
    <submittedName>
        <fullName evidence="1">Uncharacterized protein</fullName>
    </submittedName>
</protein>
<organism evidence="1 2">
    <name type="scientific">Xyrichtys novacula</name>
    <name type="common">Pearly razorfish</name>
    <name type="synonym">Hemipteronotus novacula</name>
    <dbReference type="NCBI Taxonomy" id="13765"/>
    <lineage>
        <taxon>Eukaryota</taxon>
        <taxon>Metazoa</taxon>
        <taxon>Chordata</taxon>
        <taxon>Craniata</taxon>
        <taxon>Vertebrata</taxon>
        <taxon>Euteleostomi</taxon>
        <taxon>Actinopterygii</taxon>
        <taxon>Neopterygii</taxon>
        <taxon>Teleostei</taxon>
        <taxon>Neoteleostei</taxon>
        <taxon>Acanthomorphata</taxon>
        <taxon>Eupercaria</taxon>
        <taxon>Labriformes</taxon>
        <taxon>Labridae</taxon>
        <taxon>Xyrichtys</taxon>
    </lineage>
</organism>
<accession>A0AAV1F2X4</accession>
<dbReference type="EMBL" id="OY660867">
    <property type="protein sequence ID" value="CAJ1055300.1"/>
    <property type="molecule type" value="Genomic_DNA"/>
</dbReference>
<evidence type="ECO:0000313" key="1">
    <source>
        <dbReference type="EMBL" id="CAJ1055300.1"/>
    </source>
</evidence>
<dbReference type="Proteomes" id="UP001178508">
    <property type="component" value="Chromosome 4"/>
</dbReference>
<proteinExistence type="predicted"/>
<reference evidence="1" key="1">
    <citation type="submission" date="2023-08" db="EMBL/GenBank/DDBJ databases">
        <authorList>
            <person name="Alioto T."/>
            <person name="Alioto T."/>
            <person name="Gomez Garrido J."/>
        </authorList>
    </citation>
    <scope>NUCLEOTIDE SEQUENCE</scope>
</reference>
<gene>
    <name evidence="1" type="ORF">XNOV1_A022243</name>
</gene>
<dbReference type="AlphaFoldDB" id="A0AAV1F2X4"/>
<sequence>MAVHFLPIRLSPLSISLHFLPMRSLPSPFRSISCQSNNSLISISCQSELQPGAPFLTNQNAPLFPFFFPPQLPPPSASTNQMAFAASVFTATASAVKGDTGIFHGK</sequence>